<evidence type="ECO:0000256" key="2">
    <source>
        <dbReference type="SAM" id="MobiDB-lite"/>
    </source>
</evidence>
<dbReference type="PANTHER" id="PTHR37478">
    <property type="match status" value="1"/>
</dbReference>
<dbReference type="InterPro" id="IPR013324">
    <property type="entry name" value="RNA_pol_sigma_r3/r4-like"/>
</dbReference>
<accession>A0A101GM38</accession>
<name>A0A101GM38_9EURY</name>
<dbReference type="Gene3D" id="1.10.10.10">
    <property type="entry name" value="Winged helix-like DNA-binding domain superfamily/Winged helix DNA-binding domain"/>
    <property type="match status" value="1"/>
</dbReference>
<dbReference type="PATRIC" id="fig|2198.4.peg.1783"/>
<dbReference type="InterPro" id="IPR002852">
    <property type="entry name" value="UPF0251"/>
</dbReference>
<sequence>MNEREPGEGYGHRGRGRPRVRRTIGDQGVFRCFGPLCGRPDEFVVILPEEVETLRLVDLQGLDQEEAAVALGVSRKTLWRDLHEARGKVADALVHGKTIRIVGCDRRPQEGCPEDGDTHAGQPPR</sequence>
<dbReference type="Proteomes" id="UP000054323">
    <property type="component" value="Unassembled WGS sequence"/>
</dbReference>
<evidence type="ECO:0000256" key="1">
    <source>
        <dbReference type="ARBA" id="ARBA00009350"/>
    </source>
</evidence>
<proteinExistence type="inferred from homology"/>
<feature type="region of interest" description="Disordered" evidence="2">
    <location>
        <begin position="106"/>
        <end position="125"/>
    </location>
</feature>
<dbReference type="Pfam" id="PF02001">
    <property type="entry name" value="DUF134"/>
    <property type="match status" value="1"/>
</dbReference>
<dbReference type="AlphaFoldDB" id="A0A101GM38"/>
<evidence type="ECO:0000313" key="3">
    <source>
        <dbReference type="EMBL" id="KUK60961.1"/>
    </source>
</evidence>
<protein>
    <submittedName>
        <fullName evidence="3">Uncharacterized protein</fullName>
    </submittedName>
</protein>
<dbReference type="EMBL" id="LGGD01000185">
    <property type="protein sequence ID" value="KUK60961.1"/>
    <property type="molecule type" value="Genomic_DNA"/>
</dbReference>
<dbReference type="SUPFAM" id="SSF88659">
    <property type="entry name" value="Sigma3 and sigma4 domains of RNA polymerase sigma factors"/>
    <property type="match status" value="1"/>
</dbReference>
<comment type="similarity">
    <text evidence="1">Belongs to the UPF0251 family.</text>
</comment>
<dbReference type="PANTHER" id="PTHR37478:SF2">
    <property type="entry name" value="UPF0251 PROTEIN TK0562"/>
    <property type="match status" value="1"/>
</dbReference>
<evidence type="ECO:0000313" key="4">
    <source>
        <dbReference type="Proteomes" id="UP000054323"/>
    </source>
</evidence>
<dbReference type="InterPro" id="IPR036388">
    <property type="entry name" value="WH-like_DNA-bd_sf"/>
</dbReference>
<reference evidence="4" key="1">
    <citation type="journal article" date="2015" name="MBio">
        <title>Genome-Resolved Metagenomic Analysis Reveals Roles for Candidate Phyla and Other Microbial Community Members in Biogeochemical Transformations in Oil Reservoirs.</title>
        <authorList>
            <person name="Hu P."/>
            <person name="Tom L."/>
            <person name="Singh A."/>
            <person name="Thomas B.C."/>
            <person name="Baker B.J."/>
            <person name="Piceno Y.M."/>
            <person name="Andersen G.L."/>
            <person name="Banfield J.F."/>
        </authorList>
    </citation>
    <scope>NUCLEOTIDE SEQUENCE [LARGE SCALE GENOMIC DNA]</scope>
</reference>
<gene>
    <name evidence="3" type="ORF">XD82_1399</name>
</gene>
<comment type="caution">
    <text evidence="3">The sequence shown here is derived from an EMBL/GenBank/DDBJ whole genome shotgun (WGS) entry which is preliminary data.</text>
</comment>
<organism evidence="3 4">
    <name type="scientific">Methanoculleus marisnigri</name>
    <dbReference type="NCBI Taxonomy" id="2198"/>
    <lineage>
        <taxon>Archaea</taxon>
        <taxon>Methanobacteriati</taxon>
        <taxon>Methanobacteriota</taxon>
        <taxon>Stenosarchaea group</taxon>
        <taxon>Methanomicrobia</taxon>
        <taxon>Methanomicrobiales</taxon>
        <taxon>Methanomicrobiaceae</taxon>
        <taxon>Methanoculleus</taxon>
    </lineage>
</organism>